<evidence type="ECO:0000313" key="8">
    <source>
        <dbReference type="Proteomes" id="UP000258533"/>
    </source>
</evidence>
<dbReference type="SUPFAM" id="SSF53850">
    <property type="entry name" value="Periplasmic binding protein-like II"/>
    <property type="match status" value="1"/>
</dbReference>
<dbReference type="PROSITE" id="PS51257">
    <property type="entry name" value="PROKAR_LIPOPROTEIN"/>
    <property type="match status" value="1"/>
</dbReference>
<keyword evidence="3" id="KW-0472">Membrane</keyword>
<dbReference type="RefSeq" id="WP_016785565.1">
    <property type="nucleotide sequence ID" value="NZ_LGOX01000001.1"/>
</dbReference>
<accession>A0A3E1IWE3</accession>
<evidence type="ECO:0000256" key="3">
    <source>
        <dbReference type="ARBA" id="ARBA00023136"/>
    </source>
</evidence>
<evidence type="ECO:0000256" key="4">
    <source>
        <dbReference type="ARBA" id="ARBA00023139"/>
    </source>
</evidence>
<comment type="caution">
    <text evidence="7">The sequence shown here is derived from an EMBL/GenBank/DDBJ whole genome shotgun (WGS) entry which is preliminary data.</text>
</comment>
<evidence type="ECO:0000256" key="2">
    <source>
        <dbReference type="ARBA" id="ARBA00022729"/>
    </source>
</evidence>
<dbReference type="CDD" id="cd13585">
    <property type="entry name" value="PBP2_TMBP_like"/>
    <property type="match status" value="1"/>
</dbReference>
<evidence type="ECO:0000313" key="7">
    <source>
        <dbReference type="EMBL" id="RFD77269.1"/>
    </source>
</evidence>
<dbReference type="EMBL" id="LRTT01000001">
    <property type="protein sequence ID" value="RFD77269.1"/>
    <property type="molecule type" value="Genomic_DNA"/>
</dbReference>
<dbReference type="Pfam" id="PF01547">
    <property type="entry name" value="SBP_bac_1"/>
    <property type="match status" value="1"/>
</dbReference>
<proteinExistence type="predicted"/>
<gene>
    <name evidence="7" type="ORF">AXE73_01230</name>
</gene>
<dbReference type="Gene3D" id="3.40.190.10">
    <property type="entry name" value="Periplasmic binding protein-like II"/>
    <property type="match status" value="1"/>
</dbReference>
<name>A0A3E1IWE3_GARVA</name>
<feature type="signal peptide" evidence="6">
    <location>
        <begin position="1"/>
        <end position="28"/>
    </location>
</feature>
<dbReference type="Proteomes" id="UP000258533">
    <property type="component" value="Unassembled WGS sequence"/>
</dbReference>
<keyword evidence="4" id="KW-0564">Palmitate</keyword>
<keyword evidence="5" id="KW-0449">Lipoprotein</keyword>
<evidence type="ECO:0000256" key="6">
    <source>
        <dbReference type="SAM" id="SignalP"/>
    </source>
</evidence>
<reference evidence="7 8" key="1">
    <citation type="submission" date="2016-02" db="EMBL/GenBank/DDBJ databases">
        <title>Gardnerella vaginalis Subgroups Defined by cpn60 Sequencing and Sialidase Activity in Isolates from Canada, Belgium and Kenya.</title>
        <authorList>
            <person name="Schellenberg J."/>
            <person name="Paramel Jayaprakash T."/>
            <person name="Withana Gamage N."/>
            <person name="Patterson M.H."/>
            <person name="Vaneechoutte M."/>
            <person name="Hill J.E."/>
        </authorList>
    </citation>
    <scope>NUCLEOTIDE SEQUENCE [LARGE SCALE GENOMIC DNA]</scope>
    <source>
        <strain evidence="7 8">N144</strain>
    </source>
</reference>
<dbReference type="InterPro" id="IPR050490">
    <property type="entry name" value="Bact_solute-bd_prot1"/>
</dbReference>
<dbReference type="PANTHER" id="PTHR43649">
    <property type="entry name" value="ARABINOSE-BINDING PROTEIN-RELATED"/>
    <property type="match status" value="1"/>
</dbReference>
<organism evidence="7 8">
    <name type="scientific">Gardnerella vaginalis</name>
    <dbReference type="NCBI Taxonomy" id="2702"/>
    <lineage>
        <taxon>Bacteria</taxon>
        <taxon>Bacillati</taxon>
        <taxon>Actinomycetota</taxon>
        <taxon>Actinomycetes</taxon>
        <taxon>Bifidobacteriales</taxon>
        <taxon>Bifidobacteriaceae</taxon>
        <taxon>Gardnerella</taxon>
    </lineage>
</organism>
<dbReference type="PANTHER" id="PTHR43649:SF33">
    <property type="entry name" value="POLYGALACTURONAN_RHAMNOGALACTURONAN-BINDING PROTEIN YTCQ"/>
    <property type="match status" value="1"/>
</dbReference>
<dbReference type="AlphaFoldDB" id="A0A3E1IWE3"/>
<protein>
    <submittedName>
        <fullName evidence="7">Sugar ABC transporter substrate-binding protein</fullName>
    </submittedName>
</protein>
<keyword evidence="2 6" id="KW-0732">Signal</keyword>
<evidence type="ECO:0000256" key="5">
    <source>
        <dbReference type="ARBA" id="ARBA00023288"/>
    </source>
</evidence>
<evidence type="ECO:0000256" key="1">
    <source>
        <dbReference type="ARBA" id="ARBA00022475"/>
    </source>
</evidence>
<sequence>MNAIGKGVIAGCVSIAAALSLCACGSSANNSESSTVSFQTWNLKNDTYTPYFTKLISEFEKENPGVKVKWVDQPAENYDSKLSTDAAAGQLPDIVNVNEQQAYNLAKSGALLNLSKEAAGMAKDYLPQVWDGSKFSGNGIDEGVYGFPWYLNIDVAYLNKDVFANCGLDINKPPKTYNDLFDQANTVNEKCGGKSYMIAVPYVFPSQFEEYGVNFLSKDRSKFTFNSSKGVEYIQHYADLYKKGAIPKDGMNANIINAEKLYFQGNIAYMLDSTSSVAAFKANAPQVYKQLDVAPLATNKKNTLNPMLMAVNSQTKNKKMALKLANFLTNKKNQVEFSKKSNTYPSAAGAMDDPFFKSIDESTIEGKVLRVAKEEIDNGTVANFPPEISDTDGVNYLSPELTQAIQGEKGVKEALDKAVAALNDRLK</sequence>
<keyword evidence="1" id="KW-1003">Cell membrane</keyword>
<feature type="chain" id="PRO_5043181919" evidence="6">
    <location>
        <begin position="29"/>
        <end position="427"/>
    </location>
</feature>
<dbReference type="InterPro" id="IPR006059">
    <property type="entry name" value="SBP"/>
</dbReference>